<accession>A0A1G8GY15</accession>
<evidence type="ECO:0000313" key="2">
    <source>
        <dbReference type="Proteomes" id="UP000198854"/>
    </source>
</evidence>
<dbReference type="AlphaFoldDB" id="A0A1G8GY15"/>
<reference evidence="2" key="1">
    <citation type="submission" date="2016-10" db="EMBL/GenBank/DDBJ databases">
        <authorList>
            <person name="Varghese N."/>
            <person name="Submissions S."/>
        </authorList>
    </citation>
    <scope>NUCLEOTIDE SEQUENCE [LARGE SCALE GENOMIC DNA]</scope>
    <source>
        <strain evidence="2">CGMCC 1.10228</strain>
    </source>
</reference>
<gene>
    <name evidence="1" type="ORF">SAMN04488136_14212</name>
</gene>
<name>A0A1G8GY15_9VIBR</name>
<keyword evidence="2" id="KW-1185">Reference proteome</keyword>
<dbReference type="EMBL" id="FNDD01000042">
    <property type="protein sequence ID" value="SDH99239.1"/>
    <property type="molecule type" value="Genomic_DNA"/>
</dbReference>
<dbReference type="Proteomes" id="UP000198854">
    <property type="component" value="Unassembled WGS sequence"/>
</dbReference>
<protein>
    <submittedName>
        <fullName evidence="1">Uncharacterized protein</fullName>
    </submittedName>
</protein>
<proteinExistence type="predicted"/>
<dbReference type="STRING" id="861298.SAMN04488136_14212"/>
<dbReference type="RefSeq" id="WP_093279240.1">
    <property type="nucleotide sequence ID" value="NZ_FNDD01000042.1"/>
</dbReference>
<sequence length="90" mass="9994">MFGLGKMRSQRDILHAQTKALEGVAKTSRERFIDQTLEQVASPKGLAISFAAGASTQCEVANRQRSLLLSGARREVLVLLQNQLVNWINR</sequence>
<dbReference type="OrthoDB" id="6106580at2"/>
<evidence type="ECO:0000313" key="1">
    <source>
        <dbReference type="EMBL" id="SDH99239.1"/>
    </source>
</evidence>
<organism evidence="1 2">
    <name type="scientific">Vibrio xiamenensis</name>
    <dbReference type="NCBI Taxonomy" id="861298"/>
    <lineage>
        <taxon>Bacteria</taxon>
        <taxon>Pseudomonadati</taxon>
        <taxon>Pseudomonadota</taxon>
        <taxon>Gammaproteobacteria</taxon>
        <taxon>Vibrionales</taxon>
        <taxon>Vibrionaceae</taxon>
        <taxon>Vibrio</taxon>
    </lineage>
</organism>